<reference evidence="2" key="1">
    <citation type="submission" date="2015-01" db="EMBL/GenBank/DDBJ databases">
        <authorList>
            <person name="Aksoy S."/>
            <person name="Warren W."/>
            <person name="Wilson R.K."/>
        </authorList>
    </citation>
    <scope>NUCLEOTIDE SEQUENCE [LARGE SCALE GENOMIC DNA]</scope>
    <source>
        <strain evidence="2">IAEA</strain>
    </source>
</reference>
<reference evidence="1" key="2">
    <citation type="submission" date="2020-05" db="UniProtKB">
        <authorList>
            <consortium name="EnsemblMetazoa"/>
        </authorList>
    </citation>
    <scope>IDENTIFICATION</scope>
    <source>
        <strain evidence="1">IAEA</strain>
    </source>
</reference>
<dbReference type="EnsemblMetazoa" id="GPPI051523-RA">
    <property type="protein sequence ID" value="GPPI051523-PA"/>
    <property type="gene ID" value="GPPI051523"/>
</dbReference>
<name>A0A1B0C7Q0_9MUSC</name>
<dbReference type="EMBL" id="JXJN01029725">
    <property type="status" value="NOT_ANNOTATED_CDS"/>
    <property type="molecule type" value="Genomic_DNA"/>
</dbReference>
<protein>
    <submittedName>
        <fullName evidence="1">Uncharacterized protein</fullName>
    </submittedName>
</protein>
<dbReference type="Proteomes" id="UP000092460">
    <property type="component" value="Unassembled WGS sequence"/>
</dbReference>
<dbReference type="AlphaFoldDB" id="A0A1B0C7Q0"/>
<evidence type="ECO:0000313" key="1">
    <source>
        <dbReference type="EnsemblMetazoa" id="GPPI051523-PA"/>
    </source>
</evidence>
<evidence type="ECO:0000313" key="2">
    <source>
        <dbReference type="Proteomes" id="UP000092460"/>
    </source>
</evidence>
<organism evidence="1 2">
    <name type="scientific">Glossina palpalis gambiensis</name>
    <dbReference type="NCBI Taxonomy" id="67801"/>
    <lineage>
        <taxon>Eukaryota</taxon>
        <taxon>Metazoa</taxon>
        <taxon>Ecdysozoa</taxon>
        <taxon>Arthropoda</taxon>
        <taxon>Hexapoda</taxon>
        <taxon>Insecta</taxon>
        <taxon>Pterygota</taxon>
        <taxon>Neoptera</taxon>
        <taxon>Endopterygota</taxon>
        <taxon>Diptera</taxon>
        <taxon>Brachycera</taxon>
        <taxon>Muscomorpha</taxon>
        <taxon>Hippoboscoidea</taxon>
        <taxon>Glossinidae</taxon>
        <taxon>Glossina</taxon>
    </lineage>
</organism>
<keyword evidence="2" id="KW-1185">Reference proteome</keyword>
<proteinExistence type="predicted"/>
<sequence length="141" mass="15996">LGSNISYSSHISHKSSGAATSCNCFVAIQLNRHLTHVTKRGLSITLHSHLDIDIWIFIAFSELLFPREKMMRVACIIACTQPMYVKFLRNCNTLPACEIEKKTETNLIGSNHVLDRIVISTFKFCCQDSEFNWHIIALPID</sequence>
<dbReference type="VEuPathDB" id="VectorBase:GPPI051523"/>
<dbReference type="EMBL" id="JXJN01029726">
    <property type="status" value="NOT_ANNOTATED_CDS"/>
    <property type="molecule type" value="Genomic_DNA"/>
</dbReference>
<accession>A0A1B0C7Q0</accession>